<comment type="similarity">
    <text evidence="1">Belongs to the LysR transcriptional regulatory family.</text>
</comment>
<dbReference type="KEGG" id="mey:TM49_00285"/>
<dbReference type="Gene3D" id="3.40.190.290">
    <property type="match status" value="1"/>
</dbReference>
<dbReference type="InterPro" id="IPR005119">
    <property type="entry name" value="LysR_subst-bd"/>
</dbReference>
<dbReference type="STRING" id="1486262.TM49_00285"/>
<dbReference type="PANTHER" id="PTHR30126">
    <property type="entry name" value="HTH-TYPE TRANSCRIPTIONAL REGULATOR"/>
    <property type="match status" value="1"/>
</dbReference>
<gene>
    <name evidence="6" type="ORF">TM49_00285</name>
</gene>
<accession>A0A0D5LME0</accession>
<dbReference type="OrthoDB" id="9811588at2"/>
<evidence type="ECO:0000256" key="2">
    <source>
        <dbReference type="ARBA" id="ARBA00023015"/>
    </source>
</evidence>
<dbReference type="HOGENOM" id="CLU_039613_6_0_5"/>
<keyword evidence="3" id="KW-0238">DNA-binding</keyword>
<keyword evidence="4" id="KW-0804">Transcription</keyword>
<dbReference type="Pfam" id="PF03466">
    <property type="entry name" value="LysR_substrate"/>
    <property type="match status" value="1"/>
</dbReference>
<protein>
    <recommendedName>
        <fullName evidence="5">HTH lysR-type domain-containing protein</fullName>
    </recommendedName>
</protein>
<reference evidence="6 7" key="1">
    <citation type="journal article" date="2015" name="Genome Announc.">
        <title>Complete genome sequence of Martelella endophytica YC6887, which has antifungal activity associated with a halophyte.</title>
        <authorList>
            <person name="Khan A."/>
            <person name="Khan H."/>
            <person name="Chung E.J."/>
            <person name="Hossain M.T."/>
            <person name="Chung Y.R."/>
        </authorList>
    </citation>
    <scope>NUCLEOTIDE SEQUENCE [LARGE SCALE GENOMIC DNA]</scope>
    <source>
        <strain evidence="6">YC6887</strain>
    </source>
</reference>
<evidence type="ECO:0000259" key="5">
    <source>
        <dbReference type="PROSITE" id="PS50931"/>
    </source>
</evidence>
<dbReference type="PATRIC" id="fig|1486262.3.peg.61"/>
<dbReference type="GO" id="GO:0003700">
    <property type="term" value="F:DNA-binding transcription factor activity"/>
    <property type="evidence" value="ECO:0007669"/>
    <property type="project" value="InterPro"/>
</dbReference>
<dbReference type="Gene3D" id="1.10.10.10">
    <property type="entry name" value="Winged helix-like DNA-binding domain superfamily/Winged helix DNA-binding domain"/>
    <property type="match status" value="1"/>
</dbReference>
<dbReference type="Proteomes" id="UP000032611">
    <property type="component" value="Chromosome"/>
</dbReference>
<dbReference type="EMBL" id="CP010803">
    <property type="protein sequence ID" value="AJY44473.1"/>
    <property type="molecule type" value="Genomic_DNA"/>
</dbReference>
<feature type="domain" description="HTH lysR-type" evidence="5">
    <location>
        <begin position="1"/>
        <end position="57"/>
    </location>
</feature>
<dbReference type="SUPFAM" id="SSF53850">
    <property type="entry name" value="Periplasmic binding protein-like II"/>
    <property type="match status" value="1"/>
</dbReference>
<dbReference type="Pfam" id="PF00126">
    <property type="entry name" value="HTH_1"/>
    <property type="match status" value="1"/>
</dbReference>
<dbReference type="InterPro" id="IPR036388">
    <property type="entry name" value="WH-like_DNA-bd_sf"/>
</dbReference>
<evidence type="ECO:0000256" key="1">
    <source>
        <dbReference type="ARBA" id="ARBA00009437"/>
    </source>
</evidence>
<keyword evidence="2" id="KW-0805">Transcription regulation</keyword>
<name>A0A0D5LME0_MAREN</name>
<dbReference type="PANTHER" id="PTHR30126:SF97">
    <property type="entry name" value="HTH-TYPE TRANSCRIPTIONAL REGULATOR ABGR"/>
    <property type="match status" value="1"/>
</dbReference>
<sequence length="313" mass="34649">MDKTLLQFLAVADEGTITGAAEALRVTQPTLTFNLKKLEKQLGVSLFKRSSRGVKLTEYGQMLYENATVMRRLYDNALNAIEMKRVQREEGMTIGTGYSWWALFLKDFVLDYARKYPSAPVNVSLGNTLRLMDQLVAGDISLFIGHRIDDLAGGTEADFLEVGPIRDGYFVRPGHPLLGAERTASEVAAFPSTLAFPPEARQRRLLLEQSGRVADEDRRADYLGRAFTSNSLEACLDYVLGTDAVLRHTDLMAPELTRKGLARVALHPGAEPHAQILGLYVMADKRRDRALSKLVDTLYRKTCAVVGAGQVKA</sequence>
<dbReference type="PROSITE" id="PS50931">
    <property type="entry name" value="HTH_LYSR"/>
    <property type="match status" value="1"/>
</dbReference>
<evidence type="ECO:0000256" key="4">
    <source>
        <dbReference type="ARBA" id="ARBA00023163"/>
    </source>
</evidence>
<proteinExistence type="inferred from homology"/>
<organism evidence="6 7">
    <name type="scientific">Martelella endophytica</name>
    <dbReference type="NCBI Taxonomy" id="1486262"/>
    <lineage>
        <taxon>Bacteria</taxon>
        <taxon>Pseudomonadati</taxon>
        <taxon>Pseudomonadota</taxon>
        <taxon>Alphaproteobacteria</taxon>
        <taxon>Hyphomicrobiales</taxon>
        <taxon>Aurantimonadaceae</taxon>
        <taxon>Martelella</taxon>
    </lineage>
</organism>
<dbReference type="InterPro" id="IPR036390">
    <property type="entry name" value="WH_DNA-bd_sf"/>
</dbReference>
<keyword evidence="7" id="KW-1185">Reference proteome</keyword>
<evidence type="ECO:0000313" key="6">
    <source>
        <dbReference type="EMBL" id="AJY44473.1"/>
    </source>
</evidence>
<dbReference type="FunFam" id="1.10.10.10:FF:000001">
    <property type="entry name" value="LysR family transcriptional regulator"/>
    <property type="match status" value="1"/>
</dbReference>
<dbReference type="GO" id="GO:0000976">
    <property type="term" value="F:transcription cis-regulatory region binding"/>
    <property type="evidence" value="ECO:0007669"/>
    <property type="project" value="TreeGrafter"/>
</dbReference>
<evidence type="ECO:0000313" key="7">
    <source>
        <dbReference type="Proteomes" id="UP000032611"/>
    </source>
</evidence>
<dbReference type="PRINTS" id="PR00039">
    <property type="entry name" value="HTHLYSR"/>
</dbReference>
<dbReference type="SUPFAM" id="SSF46785">
    <property type="entry name" value="Winged helix' DNA-binding domain"/>
    <property type="match status" value="1"/>
</dbReference>
<dbReference type="AlphaFoldDB" id="A0A0D5LME0"/>
<dbReference type="InterPro" id="IPR000847">
    <property type="entry name" value="LysR_HTH_N"/>
</dbReference>
<dbReference type="RefSeq" id="WP_045679040.1">
    <property type="nucleotide sequence ID" value="NZ_CP010803.1"/>
</dbReference>
<evidence type="ECO:0000256" key="3">
    <source>
        <dbReference type="ARBA" id="ARBA00023125"/>
    </source>
</evidence>